<name>A0ABT2LCY0_9RALS</name>
<keyword evidence="2" id="KW-1185">Reference proteome</keyword>
<organism evidence="1 2">
    <name type="scientific">Ralstonia mojiangensis</name>
    <dbReference type="NCBI Taxonomy" id="2953895"/>
    <lineage>
        <taxon>Bacteria</taxon>
        <taxon>Pseudomonadati</taxon>
        <taxon>Pseudomonadota</taxon>
        <taxon>Betaproteobacteria</taxon>
        <taxon>Burkholderiales</taxon>
        <taxon>Burkholderiaceae</taxon>
        <taxon>Ralstonia</taxon>
    </lineage>
</organism>
<gene>
    <name evidence="1" type="ORF">N5J06_19990</name>
</gene>
<protein>
    <submittedName>
        <fullName evidence="1">Uncharacterized protein</fullName>
    </submittedName>
</protein>
<dbReference type="RefSeq" id="WP_260785008.1">
    <property type="nucleotide sequence ID" value="NZ_JAOCQI010000003.1"/>
</dbReference>
<proteinExistence type="predicted"/>
<evidence type="ECO:0000313" key="2">
    <source>
        <dbReference type="Proteomes" id="UP001164420"/>
    </source>
</evidence>
<dbReference type="Proteomes" id="UP001164420">
    <property type="component" value="Unassembled WGS sequence"/>
</dbReference>
<reference evidence="1 2" key="1">
    <citation type="journal article" date="2023" name="Front. Microbiol.">
        <title>Ralstonia chuxiongensis sp. nov., Ralstonia mojiangensis sp. nov., and Ralstonia soli sp. nov., isolated from tobacco fields, are three novel species in the family Burkholderiaceae.</title>
        <authorList>
            <person name="Lu C.H."/>
            <person name="Zhang Y.Y."/>
            <person name="Jiang N."/>
            <person name="Chen W."/>
            <person name="Shao X."/>
            <person name="Zhao Z.M."/>
            <person name="Lu W.L."/>
            <person name="Hu X."/>
            <person name="Xi Y.X."/>
            <person name="Zou S.Y."/>
            <person name="Wei Q.J."/>
            <person name="Lin Z.L."/>
            <person name="Gong L."/>
            <person name="Gai X.T."/>
            <person name="Zhang L.Q."/>
            <person name="Li J.Y."/>
            <person name="Jin Y."/>
            <person name="Xia Z.Y."/>
        </authorList>
    </citation>
    <scope>NUCLEOTIDE SEQUENCE [LARGE SCALE GENOMIC DNA]</scope>
    <source>
        <strain evidence="1 2">22TCJT01-1</strain>
    </source>
</reference>
<accession>A0ABT2LCY0</accession>
<dbReference type="EMBL" id="JAOCQI010000003">
    <property type="protein sequence ID" value="MCT7313261.1"/>
    <property type="molecule type" value="Genomic_DNA"/>
</dbReference>
<evidence type="ECO:0000313" key="1">
    <source>
        <dbReference type="EMBL" id="MCT7313261.1"/>
    </source>
</evidence>
<sequence>MNVSLVALSAILAALASGIFALVGVIVTSFLAQRREHEADWRQTKIEHYQEYVTALSNIVSGRSTPAAQERYADAVNALALVASPAVLDAVQAFQREISYRNTARSDARHDALLSEVMHAMRVDIQPNRIRNSRRAFQFLAPPPVSIEENTNPK</sequence>
<comment type="caution">
    <text evidence="1">The sequence shown here is derived from an EMBL/GenBank/DDBJ whole genome shotgun (WGS) entry which is preliminary data.</text>
</comment>